<evidence type="ECO:0000256" key="1">
    <source>
        <dbReference type="ARBA" id="ARBA00004651"/>
    </source>
</evidence>
<evidence type="ECO:0000313" key="8">
    <source>
        <dbReference type="EMBL" id="GHA64904.1"/>
    </source>
</evidence>
<feature type="transmembrane region" description="Helical" evidence="6">
    <location>
        <begin position="52"/>
        <end position="71"/>
    </location>
</feature>
<proteinExistence type="inferred from homology"/>
<dbReference type="InterPro" id="IPR035906">
    <property type="entry name" value="MetI-like_sf"/>
</dbReference>
<feature type="transmembrane region" description="Helical" evidence="6">
    <location>
        <begin position="196"/>
        <end position="217"/>
    </location>
</feature>
<dbReference type="InterPro" id="IPR000515">
    <property type="entry name" value="MetI-like"/>
</dbReference>
<dbReference type="InterPro" id="IPR051204">
    <property type="entry name" value="ABC_transp_perm/SBD"/>
</dbReference>
<gene>
    <name evidence="8" type="ORF">GCM10009007_01680</name>
</gene>
<dbReference type="PROSITE" id="PS50928">
    <property type="entry name" value="ABC_TM1"/>
    <property type="match status" value="1"/>
</dbReference>
<dbReference type="PANTHER" id="PTHR30177:SF30">
    <property type="entry name" value="GLYCINE BETAINE UPTAKE SYSTEM PERMEASE PROTEIN YEHY"/>
    <property type="match status" value="1"/>
</dbReference>
<evidence type="ECO:0000256" key="2">
    <source>
        <dbReference type="ARBA" id="ARBA00022448"/>
    </source>
</evidence>
<dbReference type="CDD" id="cd06261">
    <property type="entry name" value="TM_PBP2"/>
    <property type="match status" value="1"/>
</dbReference>
<keyword evidence="9" id="KW-1185">Reference proteome</keyword>
<dbReference type="Gene3D" id="1.10.3720.10">
    <property type="entry name" value="MetI-like"/>
    <property type="match status" value="1"/>
</dbReference>
<evidence type="ECO:0000256" key="5">
    <source>
        <dbReference type="ARBA" id="ARBA00023136"/>
    </source>
</evidence>
<organism evidence="8 9">
    <name type="scientific">Formosimonas limnophila</name>
    <dbReference type="NCBI Taxonomy" id="1384487"/>
    <lineage>
        <taxon>Bacteria</taxon>
        <taxon>Pseudomonadati</taxon>
        <taxon>Pseudomonadota</taxon>
        <taxon>Betaproteobacteria</taxon>
        <taxon>Burkholderiales</taxon>
        <taxon>Burkholderiaceae</taxon>
        <taxon>Formosimonas</taxon>
    </lineage>
</organism>
<evidence type="ECO:0000313" key="9">
    <source>
        <dbReference type="Proteomes" id="UP000614287"/>
    </source>
</evidence>
<keyword evidence="2 6" id="KW-0813">Transport</keyword>
<comment type="caution">
    <text evidence="8">The sequence shown here is derived from an EMBL/GenBank/DDBJ whole genome shotgun (WGS) entry which is preliminary data.</text>
</comment>
<evidence type="ECO:0000259" key="7">
    <source>
        <dbReference type="PROSITE" id="PS50928"/>
    </source>
</evidence>
<protein>
    <submittedName>
        <fullName evidence="8">Osmoprotectant uptake system permease</fullName>
    </submittedName>
</protein>
<reference evidence="8" key="1">
    <citation type="journal article" date="2014" name="Int. J. Syst. Evol. Microbiol.">
        <title>Complete genome sequence of Corynebacterium casei LMG S-19264T (=DSM 44701T), isolated from a smear-ripened cheese.</title>
        <authorList>
            <consortium name="US DOE Joint Genome Institute (JGI-PGF)"/>
            <person name="Walter F."/>
            <person name="Albersmeier A."/>
            <person name="Kalinowski J."/>
            <person name="Ruckert C."/>
        </authorList>
    </citation>
    <scope>NUCLEOTIDE SEQUENCE</scope>
    <source>
        <strain evidence="8">KCTC 32501</strain>
    </source>
</reference>
<feature type="transmembrane region" description="Helical" evidence="6">
    <location>
        <begin position="117"/>
        <end position="138"/>
    </location>
</feature>
<dbReference type="GO" id="GO:0055085">
    <property type="term" value="P:transmembrane transport"/>
    <property type="evidence" value="ECO:0007669"/>
    <property type="project" value="InterPro"/>
</dbReference>
<keyword evidence="5 6" id="KW-0472">Membrane</keyword>
<reference evidence="8" key="2">
    <citation type="submission" date="2020-09" db="EMBL/GenBank/DDBJ databases">
        <authorList>
            <person name="Sun Q."/>
            <person name="Kim S."/>
        </authorList>
    </citation>
    <scope>NUCLEOTIDE SEQUENCE</scope>
    <source>
        <strain evidence="8">KCTC 32501</strain>
    </source>
</reference>
<feature type="transmembrane region" description="Helical" evidence="6">
    <location>
        <begin position="330"/>
        <end position="353"/>
    </location>
</feature>
<dbReference type="AlphaFoldDB" id="A0A8J3G033"/>
<dbReference type="Pfam" id="PF00528">
    <property type="entry name" value="BPD_transp_1"/>
    <property type="match status" value="1"/>
</dbReference>
<evidence type="ECO:0000256" key="4">
    <source>
        <dbReference type="ARBA" id="ARBA00022989"/>
    </source>
</evidence>
<feature type="transmembrane region" description="Helical" evidence="6">
    <location>
        <begin position="27"/>
        <end position="45"/>
    </location>
</feature>
<dbReference type="PANTHER" id="PTHR30177">
    <property type="entry name" value="GLYCINE BETAINE/L-PROLINE TRANSPORT SYSTEM PERMEASE PROTEIN PROW"/>
    <property type="match status" value="1"/>
</dbReference>
<evidence type="ECO:0000256" key="3">
    <source>
        <dbReference type="ARBA" id="ARBA00022692"/>
    </source>
</evidence>
<comment type="similarity">
    <text evidence="6">Belongs to the binding-protein-dependent transport system permease family.</text>
</comment>
<dbReference type="GO" id="GO:0031460">
    <property type="term" value="P:glycine betaine transport"/>
    <property type="evidence" value="ECO:0007669"/>
    <property type="project" value="TreeGrafter"/>
</dbReference>
<feature type="domain" description="ABC transmembrane type-1" evidence="7">
    <location>
        <begin position="158"/>
        <end position="353"/>
    </location>
</feature>
<feature type="transmembrane region" description="Helical" evidence="6">
    <location>
        <begin position="229"/>
        <end position="249"/>
    </location>
</feature>
<name>A0A8J3G033_9BURK</name>
<feature type="transmembrane region" description="Helical" evidence="6">
    <location>
        <begin position="158"/>
        <end position="184"/>
    </location>
</feature>
<feature type="transmembrane region" description="Helical" evidence="6">
    <location>
        <begin position="83"/>
        <end position="105"/>
    </location>
</feature>
<dbReference type="EMBL" id="BMZG01000001">
    <property type="protein sequence ID" value="GHA64904.1"/>
    <property type="molecule type" value="Genomic_DNA"/>
</dbReference>
<comment type="subcellular location">
    <subcellularLocation>
        <location evidence="1 6">Cell membrane</location>
        <topology evidence="1 6">Multi-pass membrane protein</topology>
    </subcellularLocation>
</comment>
<dbReference type="Proteomes" id="UP000614287">
    <property type="component" value="Unassembled WGS sequence"/>
</dbReference>
<evidence type="ECO:0000256" key="6">
    <source>
        <dbReference type="RuleBase" id="RU363032"/>
    </source>
</evidence>
<accession>A0A8J3G033</accession>
<keyword evidence="3 6" id="KW-0812">Transmembrane</keyword>
<keyword evidence="4 6" id="KW-1133">Transmembrane helix</keyword>
<sequence length="372" mass="39719">MLPFLSSSPNRIVTATGIDFFSVFGETGRWLLLTPLLFLVAAVFVKPTRRVYLSTILAASLLMAAMFFVAGDYARQITKSGSALARVSFGGGFWLWVLLTWLMAVDAVARLTTSATYRSIGALVVFLSVAVLLSSGMLSELSMLKEYTNNRVAFDDALIRHLFIVMLTLCVTLLIGLPLGILAFRRTQLGEMIFKVLSVIQTIPSIALFGLLIAPLAALSTRYPLLADWGIKGIGVTPAVIALTLYSLLPIVRSTVAGLSQVPPAVVDAARGMGLTSWQILWRIQARLALPVLLSGLRVSTVQAVGLTVVAALIGAGGFGAIVFRGLSGSAIDLVMLGVIPVVILAVCADALFKILVSLLDKQQAVCEERKP</sequence>
<dbReference type="GO" id="GO:0005886">
    <property type="term" value="C:plasma membrane"/>
    <property type="evidence" value="ECO:0007669"/>
    <property type="project" value="UniProtKB-SubCell"/>
</dbReference>
<dbReference type="SUPFAM" id="SSF161098">
    <property type="entry name" value="MetI-like"/>
    <property type="match status" value="1"/>
</dbReference>
<feature type="transmembrane region" description="Helical" evidence="6">
    <location>
        <begin position="304"/>
        <end position="324"/>
    </location>
</feature>